<name>A0A376GXK2_ENTGA</name>
<organism evidence="2 3">
    <name type="scientific">Enterococcus gallinarum</name>
    <dbReference type="NCBI Taxonomy" id="1353"/>
    <lineage>
        <taxon>Bacteria</taxon>
        <taxon>Bacillati</taxon>
        <taxon>Bacillota</taxon>
        <taxon>Bacilli</taxon>
        <taxon>Lactobacillales</taxon>
        <taxon>Enterococcaceae</taxon>
        <taxon>Enterococcus</taxon>
    </lineage>
</organism>
<dbReference type="AlphaFoldDB" id="A0A376GXK2"/>
<dbReference type="Proteomes" id="UP000254807">
    <property type="component" value="Unassembled WGS sequence"/>
</dbReference>
<protein>
    <submittedName>
        <fullName evidence="2">Uncharacterized protein</fullName>
    </submittedName>
</protein>
<sequence>MKKLFIVSLIVLVLGGTISSSGVAVATEIDSQGQNTVIDKDKGLENIVVYKDEDGSTVVRKYEDEYYNSPTTFVRASTSVTKWGSWKYTNIAVSTGVLANAINAAFYAGGAAAISMFGIPGWAIAGLLGVTSWTEFGSAPGREIAKKWDTNKNEWVGFYMRKGYNANGKHVATEYKTK</sequence>
<accession>A0A376GXK2</accession>
<dbReference type="OrthoDB" id="2195027at2"/>
<dbReference type="EMBL" id="UFYW01000001">
    <property type="protein sequence ID" value="STD82130.1"/>
    <property type="molecule type" value="Genomic_DNA"/>
</dbReference>
<evidence type="ECO:0000313" key="3">
    <source>
        <dbReference type="Proteomes" id="UP000254807"/>
    </source>
</evidence>
<keyword evidence="1" id="KW-0732">Signal</keyword>
<reference evidence="2 3" key="1">
    <citation type="submission" date="2018-06" db="EMBL/GenBank/DDBJ databases">
        <authorList>
            <consortium name="Pathogen Informatics"/>
            <person name="Doyle S."/>
        </authorList>
    </citation>
    <scope>NUCLEOTIDE SEQUENCE [LARGE SCALE GENOMIC DNA]</scope>
    <source>
        <strain evidence="2 3">NCTC12360</strain>
    </source>
</reference>
<feature type="chain" id="PRO_5016854877" evidence="1">
    <location>
        <begin position="27"/>
        <end position="178"/>
    </location>
</feature>
<proteinExistence type="predicted"/>
<evidence type="ECO:0000256" key="1">
    <source>
        <dbReference type="SAM" id="SignalP"/>
    </source>
</evidence>
<gene>
    <name evidence="2" type="ORF">NCTC12360_00549</name>
</gene>
<evidence type="ECO:0000313" key="2">
    <source>
        <dbReference type="EMBL" id="STD82130.1"/>
    </source>
</evidence>
<feature type="signal peptide" evidence="1">
    <location>
        <begin position="1"/>
        <end position="26"/>
    </location>
</feature>
<dbReference type="RefSeq" id="WP_060814703.1">
    <property type="nucleotide sequence ID" value="NZ_JBHULA010000013.1"/>
</dbReference>
<keyword evidence="3" id="KW-1185">Reference proteome</keyword>